<dbReference type="InterPro" id="IPR013154">
    <property type="entry name" value="ADH-like_N"/>
</dbReference>
<accession>A0A3E1K6B1</accession>
<keyword evidence="5 7" id="KW-0560">Oxidoreductase</keyword>
<comment type="caution">
    <text evidence="7">The sequence shown here is derived from an EMBL/GenBank/DDBJ whole genome shotgun (WGS) entry which is preliminary data.</text>
</comment>
<dbReference type="AlphaFoldDB" id="A0A3E1K6B1"/>
<name>A0A3E1K6B1_9GAMM</name>
<evidence type="ECO:0000256" key="3">
    <source>
        <dbReference type="ARBA" id="ARBA00022723"/>
    </source>
</evidence>
<comment type="cofactor">
    <cofactor evidence="1">
        <name>Zn(2+)</name>
        <dbReference type="ChEBI" id="CHEBI:29105"/>
    </cofactor>
</comment>
<feature type="domain" description="Alcohol dehydrogenase-like N-terminal" evidence="6">
    <location>
        <begin position="26"/>
        <end position="136"/>
    </location>
</feature>
<evidence type="ECO:0000256" key="4">
    <source>
        <dbReference type="ARBA" id="ARBA00022833"/>
    </source>
</evidence>
<dbReference type="InterPro" id="IPR011032">
    <property type="entry name" value="GroES-like_sf"/>
</dbReference>
<dbReference type="InterPro" id="IPR036291">
    <property type="entry name" value="NAD(P)-bd_dom_sf"/>
</dbReference>
<evidence type="ECO:0000259" key="6">
    <source>
        <dbReference type="Pfam" id="PF08240"/>
    </source>
</evidence>
<dbReference type="GO" id="GO:0046872">
    <property type="term" value="F:metal ion binding"/>
    <property type="evidence" value="ECO:0007669"/>
    <property type="project" value="UniProtKB-KW"/>
</dbReference>
<keyword evidence="8" id="KW-1185">Reference proteome</keyword>
<organism evidence="7 8">
    <name type="scientific">Wenzhouxiangella sediminis</name>
    <dbReference type="NCBI Taxonomy" id="1792836"/>
    <lineage>
        <taxon>Bacteria</taxon>
        <taxon>Pseudomonadati</taxon>
        <taxon>Pseudomonadota</taxon>
        <taxon>Gammaproteobacteria</taxon>
        <taxon>Chromatiales</taxon>
        <taxon>Wenzhouxiangellaceae</taxon>
        <taxon>Wenzhouxiangella</taxon>
    </lineage>
</organism>
<comment type="similarity">
    <text evidence="2">Belongs to the zinc-containing alcohol dehydrogenase family.</text>
</comment>
<dbReference type="Proteomes" id="UP000260351">
    <property type="component" value="Unassembled WGS sequence"/>
</dbReference>
<protein>
    <submittedName>
        <fullName evidence="7">Zinc-binding alcohol dehydrogenase family protein</fullName>
        <ecNumber evidence="7">1.-.-.-</ecNumber>
    </submittedName>
</protein>
<dbReference type="EMBL" id="QUZK01000046">
    <property type="protein sequence ID" value="RFF29551.1"/>
    <property type="molecule type" value="Genomic_DNA"/>
</dbReference>
<evidence type="ECO:0000256" key="1">
    <source>
        <dbReference type="ARBA" id="ARBA00001947"/>
    </source>
</evidence>
<dbReference type="SUPFAM" id="SSF51735">
    <property type="entry name" value="NAD(P)-binding Rossmann-fold domains"/>
    <property type="match status" value="1"/>
</dbReference>
<evidence type="ECO:0000256" key="5">
    <source>
        <dbReference type="ARBA" id="ARBA00023002"/>
    </source>
</evidence>
<sequence length="338" mass="36265">MRAMVFEGPDRPLQMRDVAVPAIEADDQVLVRVEACGLCRTDLHIIDGDLDKPKLPLIPGHQIVGRVVATGKHVSGISVGERVGVPWLGRTDGDCRFCRSGRENLCESAEFTGYTLDGGFAEYAKAHAAFCFPLPEAAVPLDIAPLLCAGLIGYRTWRLAGGEDNRNIGIYGFGAAAHILTQVANHFGQSVFAFTRPGDEAALSLARELGVAWAGGSDEAPPVTLDAALVFAPLGELMVTALDHVDRGAPVVSGGIHMSDIPAFAYEKLWQERSLMSVANLTRRDGEEFLALAAKIPVTTTVHRYALARTNEALADLRHGRFTGAAVIDLTNGRDRSR</sequence>
<dbReference type="OrthoDB" id="9771084at2"/>
<proteinExistence type="inferred from homology"/>
<dbReference type="InterPro" id="IPR014187">
    <property type="entry name" value="ADH_Zn_typ-2"/>
</dbReference>
<dbReference type="Gene3D" id="3.90.180.10">
    <property type="entry name" value="Medium-chain alcohol dehydrogenases, catalytic domain"/>
    <property type="match status" value="1"/>
</dbReference>
<dbReference type="Pfam" id="PF08240">
    <property type="entry name" value="ADH_N"/>
    <property type="match status" value="1"/>
</dbReference>
<evidence type="ECO:0000313" key="8">
    <source>
        <dbReference type="Proteomes" id="UP000260351"/>
    </source>
</evidence>
<dbReference type="PANTHER" id="PTHR42940:SF8">
    <property type="entry name" value="VACUOLAR PROTEIN SORTING-ASSOCIATED PROTEIN 11"/>
    <property type="match status" value="1"/>
</dbReference>
<keyword evidence="3" id="KW-0479">Metal-binding</keyword>
<dbReference type="EC" id="1.-.-.-" evidence="7"/>
<dbReference type="SUPFAM" id="SSF50129">
    <property type="entry name" value="GroES-like"/>
    <property type="match status" value="1"/>
</dbReference>
<dbReference type="GO" id="GO:0005737">
    <property type="term" value="C:cytoplasm"/>
    <property type="evidence" value="ECO:0007669"/>
    <property type="project" value="TreeGrafter"/>
</dbReference>
<dbReference type="CDD" id="cd08298">
    <property type="entry name" value="CAD2"/>
    <property type="match status" value="1"/>
</dbReference>
<gene>
    <name evidence="7" type="ORF">DZC52_12905</name>
</gene>
<evidence type="ECO:0000256" key="2">
    <source>
        <dbReference type="ARBA" id="ARBA00008072"/>
    </source>
</evidence>
<keyword evidence="4" id="KW-0862">Zinc</keyword>
<reference evidence="7 8" key="1">
    <citation type="submission" date="2018-08" db="EMBL/GenBank/DDBJ databases">
        <title>Wenzhouxiangella salilacus sp. nov., a novel bacterium isolated from a saline lake in Xinjiang Province, China.</title>
        <authorList>
            <person name="Han S."/>
        </authorList>
    </citation>
    <scope>NUCLEOTIDE SEQUENCE [LARGE SCALE GENOMIC DNA]</scope>
    <source>
        <strain evidence="7 8">XDB06</strain>
    </source>
</reference>
<dbReference type="PANTHER" id="PTHR42940">
    <property type="entry name" value="ALCOHOL DEHYDROGENASE 1-RELATED"/>
    <property type="match status" value="1"/>
</dbReference>
<dbReference type="Gene3D" id="3.40.50.720">
    <property type="entry name" value="NAD(P)-binding Rossmann-like Domain"/>
    <property type="match status" value="1"/>
</dbReference>
<dbReference type="NCBIfam" id="TIGR02822">
    <property type="entry name" value="adh_fam_2"/>
    <property type="match status" value="1"/>
</dbReference>
<evidence type="ECO:0000313" key="7">
    <source>
        <dbReference type="EMBL" id="RFF29551.1"/>
    </source>
</evidence>
<dbReference type="GO" id="GO:0004022">
    <property type="term" value="F:alcohol dehydrogenase (NAD+) activity"/>
    <property type="evidence" value="ECO:0007669"/>
    <property type="project" value="TreeGrafter"/>
</dbReference>